<evidence type="ECO:0000313" key="3">
    <source>
        <dbReference type="EMBL" id="SNQ62433.1"/>
    </source>
</evidence>
<dbReference type="CDD" id="cd07344">
    <property type="entry name" value="M48_yhfN_like"/>
    <property type="match status" value="1"/>
</dbReference>
<feature type="coiled-coil region" evidence="1">
    <location>
        <begin position="57"/>
        <end position="86"/>
    </location>
</feature>
<organism evidence="3 4">
    <name type="scientific">Candidatus Methanoperedens nitratireducens</name>
    <dbReference type="NCBI Taxonomy" id="1392998"/>
    <lineage>
        <taxon>Archaea</taxon>
        <taxon>Methanobacteriati</taxon>
        <taxon>Methanobacteriota</taxon>
        <taxon>Stenosarchaea group</taxon>
        <taxon>Methanomicrobia</taxon>
        <taxon>Methanosarcinales</taxon>
        <taxon>ANME-2 cluster</taxon>
        <taxon>Candidatus Methanoperedentaceae</taxon>
        <taxon>Candidatus Methanoperedens</taxon>
    </lineage>
</organism>
<name>A0A284VTB9_9EURY</name>
<proteinExistence type="predicted"/>
<keyword evidence="4" id="KW-1185">Reference proteome</keyword>
<dbReference type="OrthoDB" id="308128at2157"/>
<dbReference type="AlphaFoldDB" id="A0A284VTB9"/>
<reference evidence="4" key="1">
    <citation type="submission" date="2017-06" db="EMBL/GenBank/DDBJ databases">
        <authorList>
            <person name="Cremers G."/>
        </authorList>
    </citation>
    <scope>NUCLEOTIDE SEQUENCE [LARGE SCALE GENOMIC DNA]</scope>
</reference>
<dbReference type="RefSeq" id="WP_218838054.1">
    <property type="nucleotide sequence ID" value="NZ_FZMP01000220.1"/>
</dbReference>
<protein>
    <recommendedName>
        <fullName evidence="2">YgjP-like metallopeptidase domain-containing protein</fullName>
    </recommendedName>
</protein>
<dbReference type="Gene3D" id="3.30.2010.10">
    <property type="entry name" value="Metalloproteases ('zincins'), catalytic domain"/>
    <property type="match status" value="1"/>
</dbReference>
<evidence type="ECO:0000256" key="1">
    <source>
        <dbReference type="SAM" id="Coils"/>
    </source>
</evidence>
<gene>
    <name evidence="3" type="ORF">MNV_710009</name>
</gene>
<dbReference type="InterPro" id="IPR053136">
    <property type="entry name" value="UTP_pyrophosphatase-like"/>
</dbReference>
<dbReference type="EMBL" id="FZMP01000220">
    <property type="protein sequence ID" value="SNQ62433.1"/>
    <property type="molecule type" value="Genomic_DNA"/>
</dbReference>
<sequence length="192" mass="23457">MGNQVRISDSTISYEVVYRNIKYPRLEFKTGELLLVLPKNYENQSNIIEKHKKWIHRRNAEIVAALEEARKKRLELKRTDKEFKQLIQSFVENISEELKIKINNIYYRKMKSKWGSCSSKKNLTINIILKYLPEDMVEYVIFHEMVHLIERKHNEYFWKIISNKFENYSEKEKSLFEYWFLIQEVNEIKPMR</sequence>
<keyword evidence="1" id="KW-0175">Coiled coil</keyword>
<dbReference type="Proteomes" id="UP000218615">
    <property type="component" value="Unassembled WGS sequence"/>
</dbReference>
<dbReference type="InterPro" id="IPR002725">
    <property type="entry name" value="YgjP-like_metallopeptidase"/>
</dbReference>
<accession>A0A284VTB9</accession>
<evidence type="ECO:0000313" key="4">
    <source>
        <dbReference type="Proteomes" id="UP000218615"/>
    </source>
</evidence>
<dbReference type="PANTHER" id="PTHR30399">
    <property type="entry name" value="UNCHARACTERIZED PROTEIN YGJP"/>
    <property type="match status" value="1"/>
</dbReference>
<feature type="domain" description="YgjP-like metallopeptidase" evidence="2">
    <location>
        <begin position="72"/>
        <end position="175"/>
    </location>
</feature>
<dbReference type="PANTHER" id="PTHR30399:SF1">
    <property type="entry name" value="UTP PYROPHOSPHATASE"/>
    <property type="match status" value="1"/>
</dbReference>
<evidence type="ECO:0000259" key="2">
    <source>
        <dbReference type="Pfam" id="PF01863"/>
    </source>
</evidence>
<dbReference type="Pfam" id="PF01863">
    <property type="entry name" value="YgjP-like"/>
    <property type="match status" value="1"/>
</dbReference>